<dbReference type="PANTHER" id="PTHR38774">
    <property type="entry name" value="CYTOPLASMIC PROTEIN-RELATED"/>
    <property type="match status" value="1"/>
</dbReference>
<dbReference type="PANTHER" id="PTHR38774:SF1">
    <property type="entry name" value="CYTOPLASMIC PROTEIN"/>
    <property type="match status" value="1"/>
</dbReference>
<accession>A0ABV4ADP1</accession>
<comment type="caution">
    <text evidence="1">The sequence shown here is derived from an EMBL/GenBank/DDBJ whole genome shotgun (WGS) entry which is preliminary data.</text>
</comment>
<dbReference type="Pfam" id="PF06853">
    <property type="entry name" value="DUF1249"/>
    <property type="match status" value="1"/>
</dbReference>
<proteinExistence type="predicted"/>
<dbReference type="RefSeq" id="WP_369454198.1">
    <property type="nucleotide sequence ID" value="NZ_JBGCUO010000001.1"/>
</dbReference>
<evidence type="ECO:0000313" key="1">
    <source>
        <dbReference type="EMBL" id="MEY1660959.1"/>
    </source>
</evidence>
<dbReference type="EMBL" id="JBGCUO010000001">
    <property type="protein sequence ID" value="MEY1660959.1"/>
    <property type="molecule type" value="Genomic_DNA"/>
</dbReference>
<dbReference type="Proteomes" id="UP001562065">
    <property type="component" value="Unassembled WGS sequence"/>
</dbReference>
<gene>
    <name evidence="1" type="ORF">AB5I84_02225</name>
</gene>
<sequence>MTQARSPRALRRYRVNLRELMTQCETNYAYLTRIQALLGDDDSLSLALGEPGAGRVVIRVLERSPYTTLLALEQDRQHALMPSARLDVRLYHDARSAEVVAVAPYRQVPARHDYPNSAMHQRDEKLQWNRFLSDWLRHVLAQGALQRPVWPQPPAASAAGRES</sequence>
<name>A0ABV4ADP1_9GAMM</name>
<keyword evidence="2" id="KW-1185">Reference proteome</keyword>
<dbReference type="InterPro" id="IPR009659">
    <property type="entry name" value="DUF1249"/>
</dbReference>
<protein>
    <submittedName>
        <fullName evidence="1">DUF1249 domain-containing protein</fullName>
    </submittedName>
</protein>
<reference evidence="1 2" key="1">
    <citation type="submission" date="2024-07" db="EMBL/GenBank/DDBJ databases">
        <authorList>
            <person name="Ren Q."/>
        </authorList>
    </citation>
    <scope>NUCLEOTIDE SEQUENCE [LARGE SCALE GENOMIC DNA]</scope>
    <source>
        <strain evidence="1 2">REN37</strain>
    </source>
</reference>
<organism evidence="1 2">
    <name type="scientific">Isoalcanivorax beigongshangi</name>
    <dbReference type="NCBI Taxonomy" id="3238810"/>
    <lineage>
        <taxon>Bacteria</taxon>
        <taxon>Pseudomonadati</taxon>
        <taxon>Pseudomonadota</taxon>
        <taxon>Gammaproteobacteria</taxon>
        <taxon>Oceanospirillales</taxon>
        <taxon>Alcanivoracaceae</taxon>
        <taxon>Isoalcanivorax</taxon>
    </lineage>
</organism>
<evidence type="ECO:0000313" key="2">
    <source>
        <dbReference type="Proteomes" id="UP001562065"/>
    </source>
</evidence>